<dbReference type="Gene3D" id="3.90.850.10">
    <property type="entry name" value="Fumarylacetoacetase-like, C-terminal domain"/>
    <property type="match status" value="1"/>
</dbReference>
<dbReference type="GO" id="GO:0016787">
    <property type="term" value="F:hydrolase activity"/>
    <property type="evidence" value="ECO:0007669"/>
    <property type="project" value="UniProtKB-KW"/>
</dbReference>
<dbReference type="InterPro" id="IPR036663">
    <property type="entry name" value="Fumarylacetoacetase_C_sf"/>
</dbReference>
<evidence type="ECO:0000259" key="1">
    <source>
        <dbReference type="Pfam" id="PF01557"/>
    </source>
</evidence>
<dbReference type="KEGG" id="mme:Marme_0431"/>
<dbReference type="SUPFAM" id="SSF56529">
    <property type="entry name" value="FAH"/>
    <property type="match status" value="1"/>
</dbReference>
<sequence>MKFATLKNGHRDGSLVLVSRDLNSAVSLIDHVPTMQCLMETWAQWEAPLEALYQDLNDGNCQQAFAFDSSLVMAPLPRSYQWCDASAFLNHGELLQKAFNLPPQAEMETIPLMYQGAADDFLGARDDIRLPTEDHNIDFEGEFAVMVDDVPMGCSSTDAAQHIKLILLLNDVSLRGFIQREIQAGFGFLQAKPSTSFAPVAVTPDELVDGWRNERVCLPLNIEWNAEWFGSANGEEMNFSFSDLIAHAALTRKLGAGTIVGSGTVSNRDTRKGSSCIAERRALDMIQEGKPKTPFMSFGDRIRMEACLPDGGSVFGAIDQYIVQENVNV</sequence>
<evidence type="ECO:0000259" key="2">
    <source>
        <dbReference type="Pfam" id="PF18288"/>
    </source>
</evidence>
<dbReference type="Pfam" id="PF18288">
    <property type="entry name" value="FAA_hydro_N_2"/>
    <property type="match status" value="1"/>
</dbReference>
<reference evidence="3 4" key="1">
    <citation type="journal article" date="2012" name="Stand. Genomic Sci.">
        <title>Complete genome sequence of the melanogenic marine bacterium Marinomonas mediterranea type strain (MMB-1(T)).</title>
        <authorList>
            <person name="Lucas-Elio P."/>
            <person name="Goodwin L."/>
            <person name="Woyke T."/>
            <person name="Pitluck S."/>
            <person name="Nolan M."/>
            <person name="Kyrpides N.C."/>
            <person name="Detter J.C."/>
            <person name="Copeland A."/>
            <person name="Teshima H."/>
            <person name="Bruce D."/>
            <person name="Detter C."/>
            <person name="Tapia R."/>
            <person name="Han S."/>
            <person name="Land M.L."/>
            <person name="Ivanova N."/>
            <person name="Mikhailova N."/>
            <person name="Johnston A.W."/>
            <person name="Sanchez-Amat A."/>
        </authorList>
    </citation>
    <scope>NUCLEOTIDE SEQUENCE [LARGE SCALE GENOMIC DNA]</scope>
    <source>
        <strain evidence="4">ATCC 700492 / JCM 21426 / NBRC 103028 / MMB-1</strain>
    </source>
</reference>
<dbReference type="AlphaFoldDB" id="F2JZE7"/>
<organism evidence="3 4">
    <name type="scientific">Marinomonas mediterranea (strain ATCC 700492 / JCM 21426 / NBRC 103028 / MMB-1)</name>
    <dbReference type="NCBI Taxonomy" id="717774"/>
    <lineage>
        <taxon>Bacteria</taxon>
        <taxon>Pseudomonadati</taxon>
        <taxon>Pseudomonadota</taxon>
        <taxon>Gammaproteobacteria</taxon>
        <taxon>Oceanospirillales</taxon>
        <taxon>Oceanospirillaceae</taxon>
        <taxon>Marinomonas</taxon>
    </lineage>
</organism>
<proteinExistence type="predicted"/>
<dbReference type="Pfam" id="PF01557">
    <property type="entry name" value="FAA_hydrolase"/>
    <property type="match status" value="1"/>
</dbReference>
<dbReference type="EMBL" id="CP002583">
    <property type="protein sequence ID" value="ADZ89730.1"/>
    <property type="molecule type" value="Genomic_DNA"/>
</dbReference>
<accession>F2JZE7</accession>
<evidence type="ECO:0000313" key="4">
    <source>
        <dbReference type="Proteomes" id="UP000001062"/>
    </source>
</evidence>
<dbReference type="OrthoDB" id="9775905at2"/>
<dbReference type="PATRIC" id="fig|717774.3.peg.443"/>
<keyword evidence="4" id="KW-1185">Reference proteome</keyword>
<gene>
    <name evidence="3" type="ordered locus">Marme_0431</name>
</gene>
<dbReference type="HOGENOM" id="CLU_050185_0_0_6"/>
<feature type="domain" description="Fumarylacetoacetase N-terminal" evidence="2">
    <location>
        <begin position="1"/>
        <end position="78"/>
    </location>
</feature>
<protein>
    <submittedName>
        <fullName evidence="3">Fumarylacetoacetate (FAA) hydrolase</fullName>
    </submittedName>
</protein>
<dbReference type="STRING" id="717774.Marme_0431"/>
<evidence type="ECO:0000313" key="3">
    <source>
        <dbReference type="EMBL" id="ADZ89730.1"/>
    </source>
</evidence>
<keyword evidence="3" id="KW-0378">Hydrolase</keyword>
<dbReference type="PANTHER" id="PTHR43211:SF1">
    <property type="entry name" value="BLL6422 PROTEIN"/>
    <property type="match status" value="1"/>
</dbReference>
<dbReference type="Proteomes" id="UP000001062">
    <property type="component" value="Chromosome"/>
</dbReference>
<dbReference type="RefSeq" id="WP_013659636.1">
    <property type="nucleotide sequence ID" value="NC_015276.1"/>
</dbReference>
<dbReference type="PANTHER" id="PTHR43211">
    <property type="entry name" value="FUMARYLACETOACETATE HYDROLASE"/>
    <property type="match status" value="1"/>
</dbReference>
<dbReference type="eggNOG" id="COG0179">
    <property type="taxonomic scope" value="Bacteria"/>
</dbReference>
<feature type="domain" description="Fumarylacetoacetase-like C-terminal" evidence="1">
    <location>
        <begin position="82"/>
        <end position="306"/>
    </location>
</feature>
<dbReference type="InterPro" id="IPR041072">
    <property type="entry name" value="FAA_hydro_N"/>
</dbReference>
<name>F2JZE7_MARM1</name>
<dbReference type="InterPro" id="IPR011234">
    <property type="entry name" value="Fumarylacetoacetase-like_C"/>
</dbReference>